<comment type="caution">
    <text evidence="2">The sequence shown here is derived from an EMBL/GenBank/DDBJ whole genome shotgun (WGS) entry which is preliminary data.</text>
</comment>
<sequence length="595" mass="67867">MLSRYLRQFLTTPVPKASKLQVIFWFSLSLAFAAVYSTMWLQQAFSSEYVVQDDARQHVFWMRRFLDSKLFPNDLIADYFQSVAPWGYTTLYQLFAAIGIDPILFSKFLPVVLDLVTTGYCFGICLEILPVPVAGFIASLVLNQNLWCKEDLVSATPRAFIYPLLLAFLYYLLQQDRKRSRLTNSLLPCMAVIALQGLFYPQCVFISVGVLVLRLLRWQQGEIRFSRYRSDYWFCAAGLGVAILVLLPFALTTSQFEPVISVAEAKTLPEFWSKGRASFFRDNPWRFWLGGRSGIFPEMPLTPVTLSAGLLLPILLRYPSRFPLVRQLSNESIVLIQLVIASIGLFFAAHALLFKLHLPSRYTQHSLQIVLALSAAIALTLMLDALLYWAQQQRQPRLIKRQVLALGTTLLLGIVLALYPSLIKNFPRTQYKVGEVPALYQFFAQQPKDTLIASLAEEADNLPTFSQRSVLVSPEYGIPYHTGYYGQFRQRVIHLIQAQYSPNLAGLQSFIQKYNINFWLLEKQAFEVNYIDKNRWIQQFQPAAAEAQARLEQGIKPTLSGLVETCSVFKTEEFLVLSAECIKKQDKANYKIALN</sequence>
<organism evidence="2 3">
    <name type="scientific">Symplocastrum torsivum CPER-KK1</name>
    <dbReference type="NCBI Taxonomy" id="450513"/>
    <lineage>
        <taxon>Bacteria</taxon>
        <taxon>Bacillati</taxon>
        <taxon>Cyanobacteriota</taxon>
        <taxon>Cyanophyceae</taxon>
        <taxon>Oscillatoriophycideae</taxon>
        <taxon>Oscillatoriales</taxon>
        <taxon>Microcoleaceae</taxon>
        <taxon>Symplocastrum</taxon>
    </lineage>
</organism>
<reference evidence="2" key="2">
    <citation type="journal article" date="2022" name="Microbiol. Resour. Announc.">
        <title>Metagenome Sequencing to Explore Phylogenomics of Terrestrial Cyanobacteria.</title>
        <authorList>
            <person name="Ward R.D."/>
            <person name="Stajich J.E."/>
            <person name="Johansen J.R."/>
            <person name="Huntemann M."/>
            <person name="Clum A."/>
            <person name="Foster B."/>
            <person name="Foster B."/>
            <person name="Roux S."/>
            <person name="Palaniappan K."/>
            <person name="Varghese N."/>
            <person name="Mukherjee S."/>
            <person name="Reddy T.B.K."/>
            <person name="Daum C."/>
            <person name="Copeland A."/>
            <person name="Chen I.A."/>
            <person name="Ivanova N.N."/>
            <person name="Kyrpides N.C."/>
            <person name="Shapiro N."/>
            <person name="Eloe-Fadrosh E.A."/>
            <person name="Pietrasiak N."/>
        </authorList>
    </citation>
    <scope>NUCLEOTIDE SEQUENCE</scope>
    <source>
        <strain evidence="2">CPER-KK1</strain>
    </source>
</reference>
<feature type="transmembrane region" description="Helical" evidence="1">
    <location>
        <begin position="402"/>
        <end position="422"/>
    </location>
</feature>
<feature type="transmembrane region" description="Helical" evidence="1">
    <location>
        <begin position="301"/>
        <end position="320"/>
    </location>
</feature>
<accession>A0A951PHA7</accession>
<dbReference type="EMBL" id="JAHHIF010000003">
    <property type="protein sequence ID" value="MBW4543341.1"/>
    <property type="molecule type" value="Genomic_DNA"/>
</dbReference>
<dbReference type="Proteomes" id="UP000753908">
    <property type="component" value="Unassembled WGS sequence"/>
</dbReference>
<name>A0A951PHA7_9CYAN</name>
<evidence type="ECO:0000313" key="3">
    <source>
        <dbReference type="Proteomes" id="UP000753908"/>
    </source>
</evidence>
<feature type="transmembrane region" description="Helical" evidence="1">
    <location>
        <begin position="332"/>
        <end position="354"/>
    </location>
</feature>
<feature type="transmembrane region" description="Helical" evidence="1">
    <location>
        <begin position="117"/>
        <end position="143"/>
    </location>
</feature>
<reference evidence="2" key="1">
    <citation type="submission" date="2021-05" db="EMBL/GenBank/DDBJ databases">
        <authorList>
            <person name="Pietrasiak N."/>
            <person name="Ward R."/>
            <person name="Stajich J.E."/>
            <person name="Kurbessoian T."/>
        </authorList>
    </citation>
    <scope>NUCLEOTIDE SEQUENCE</scope>
    <source>
        <strain evidence="2">CPER-KK1</strain>
    </source>
</reference>
<gene>
    <name evidence="2" type="ORF">KME25_02670</name>
</gene>
<keyword evidence="1" id="KW-1133">Transmembrane helix</keyword>
<feature type="transmembrane region" description="Helical" evidence="1">
    <location>
        <begin position="155"/>
        <end position="173"/>
    </location>
</feature>
<evidence type="ECO:0000313" key="2">
    <source>
        <dbReference type="EMBL" id="MBW4543341.1"/>
    </source>
</evidence>
<keyword evidence="1" id="KW-0812">Transmembrane</keyword>
<keyword evidence="1" id="KW-0472">Membrane</keyword>
<feature type="transmembrane region" description="Helical" evidence="1">
    <location>
        <begin position="366"/>
        <end position="390"/>
    </location>
</feature>
<proteinExistence type="predicted"/>
<protein>
    <submittedName>
        <fullName evidence="2">Uncharacterized protein</fullName>
    </submittedName>
</protein>
<dbReference type="AlphaFoldDB" id="A0A951PHA7"/>
<evidence type="ECO:0000256" key="1">
    <source>
        <dbReference type="SAM" id="Phobius"/>
    </source>
</evidence>
<feature type="transmembrane region" description="Helical" evidence="1">
    <location>
        <begin position="232"/>
        <end position="251"/>
    </location>
</feature>
<feature type="transmembrane region" description="Helical" evidence="1">
    <location>
        <begin position="20"/>
        <end position="41"/>
    </location>
</feature>